<evidence type="ECO:0000259" key="3">
    <source>
        <dbReference type="PROSITE" id="PS51192"/>
    </source>
</evidence>
<evidence type="ECO:0000256" key="1">
    <source>
        <dbReference type="ARBA" id="ARBA00022741"/>
    </source>
</evidence>
<dbReference type="Pfam" id="PF00176">
    <property type="entry name" value="SNF2-rel_dom"/>
    <property type="match status" value="1"/>
</dbReference>
<keyword evidence="2" id="KW-0067">ATP-binding</keyword>
<organism evidence="4 5">
    <name type="scientific">Aspergillus brasiliensis (strain CBS 101740 / IMI 381727 / IBT 21946)</name>
    <dbReference type="NCBI Taxonomy" id="767769"/>
    <lineage>
        <taxon>Eukaryota</taxon>
        <taxon>Fungi</taxon>
        <taxon>Dikarya</taxon>
        <taxon>Ascomycota</taxon>
        <taxon>Pezizomycotina</taxon>
        <taxon>Eurotiomycetes</taxon>
        <taxon>Eurotiomycetidae</taxon>
        <taxon>Eurotiales</taxon>
        <taxon>Aspergillaceae</taxon>
        <taxon>Aspergillus</taxon>
        <taxon>Aspergillus subgen. Circumdati</taxon>
    </lineage>
</organism>
<evidence type="ECO:0000313" key="4">
    <source>
        <dbReference type="EMBL" id="OJJ67011.1"/>
    </source>
</evidence>
<feature type="domain" description="Helicase ATP-binding" evidence="3">
    <location>
        <begin position="254"/>
        <end position="446"/>
    </location>
</feature>
<dbReference type="Gene3D" id="3.40.50.10810">
    <property type="entry name" value="Tandem AAA-ATPase domain"/>
    <property type="match status" value="1"/>
</dbReference>
<dbReference type="RefSeq" id="XP_067474260.1">
    <property type="nucleotide sequence ID" value="XM_067618858.1"/>
</dbReference>
<name>A0A1L9U5Q7_ASPBC</name>
<evidence type="ECO:0000256" key="2">
    <source>
        <dbReference type="ARBA" id="ARBA00022840"/>
    </source>
</evidence>
<dbReference type="GO" id="GO:0005524">
    <property type="term" value="F:ATP binding"/>
    <property type="evidence" value="ECO:0007669"/>
    <property type="project" value="InterPro"/>
</dbReference>
<dbReference type="VEuPathDB" id="FungiDB:ASPBRDRAFT_137039"/>
<reference evidence="5" key="1">
    <citation type="journal article" date="2017" name="Genome Biol.">
        <title>Comparative genomics reveals high biological diversity and specific adaptations in the industrially and medically important fungal genus Aspergillus.</title>
        <authorList>
            <person name="de Vries R.P."/>
            <person name="Riley R."/>
            <person name="Wiebenga A."/>
            <person name="Aguilar-Osorio G."/>
            <person name="Amillis S."/>
            <person name="Uchima C.A."/>
            <person name="Anderluh G."/>
            <person name="Asadollahi M."/>
            <person name="Askin M."/>
            <person name="Barry K."/>
            <person name="Battaglia E."/>
            <person name="Bayram O."/>
            <person name="Benocci T."/>
            <person name="Braus-Stromeyer S.A."/>
            <person name="Caldana C."/>
            <person name="Canovas D."/>
            <person name="Cerqueira G.C."/>
            <person name="Chen F."/>
            <person name="Chen W."/>
            <person name="Choi C."/>
            <person name="Clum A."/>
            <person name="Dos Santos R.A."/>
            <person name="Damasio A.R."/>
            <person name="Diallinas G."/>
            <person name="Emri T."/>
            <person name="Fekete E."/>
            <person name="Flipphi M."/>
            <person name="Freyberg S."/>
            <person name="Gallo A."/>
            <person name="Gournas C."/>
            <person name="Habgood R."/>
            <person name="Hainaut M."/>
            <person name="Harispe M.L."/>
            <person name="Henrissat B."/>
            <person name="Hilden K.S."/>
            <person name="Hope R."/>
            <person name="Hossain A."/>
            <person name="Karabika E."/>
            <person name="Karaffa L."/>
            <person name="Karanyi Z."/>
            <person name="Krasevec N."/>
            <person name="Kuo A."/>
            <person name="Kusch H."/>
            <person name="LaButti K."/>
            <person name="Lagendijk E.L."/>
            <person name="Lapidus A."/>
            <person name="Levasseur A."/>
            <person name="Lindquist E."/>
            <person name="Lipzen A."/>
            <person name="Logrieco A.F."/>
            <person name="MacCabe A."/>
            <person name="Maekelae M.R."/>
            <person name="Malavazi I."/>
            <person name="Melin P."/>
            <person name="Meyer V."/>
            <person name="Mielnichuk N."/>
            <person name="Miskei M."/>
            <person name="Molnar A.P."/>
            <person name="Mule G."/>
            <person name="Ngan C.Y."/>
            <person name="Orejas M."/>
            <person name="Orosz E."/>
            <person name="Ouedraogo J.P."/>
            <person name="Overkamp K.M."/>
            <person name="Park H.-S."/>
            <person name="Perrone G."/>
            <person name="Piumi F."/>
            <person name="Punt P.J."/>
            <person name="Ram A.F."/>
            <person name="Ramon A."/>
            <person name="Rauscher S."/>
            <person name="Record E."/>
            <person name="Riano-Pachon D.M."/>
            <person name="Robert V."/>
            <person name="Roehrig J."/>
            <person name="Ruller R."/>
            <person name="Salamov A."/>
            <person name="Salih N.S."/>
            <person name="Samson R.A."/>
            <person name="Sandor E."/>
            <person name="Sanguinetti M."/>
            <person name="Schuetze T."/>
            <person name="Sepcic K."/>
            <person name="Shelest E."/>
            <person name="Sherlock G."/>
            <person name="Sophianopoulou V."/>
            <person name="Squina F.M."/>
            <person name="Sun H."/>
            <person name="Susca A."/>
            <person name="Todd R.B."/>
            <person name="Tsang A."/>
            <person name="Unkles S.E."/>
            <person name="van de Wiele N."/>
            <person name="van Rossen-Uffink D."/>
            <person name="Oliveira J.V."/>
            <person name="Vesth T.C."/>
            <person name="Visser J."/>
            <person name="Yu J.-H."/>
            <person name="Zhou M."/>
            <person name="Andersen M.R."/>
            <person name="Archer D.B."/>
            <person name="Baker S.E."/>
            <person name="Benoit I."/>
            <person name="Brakhage A.A."/>
            <person name="Braus G.H."/>
            <person name="Fischer R."/>
            <person name="Frisvad J.C."/>
            <person name="Goldman G.H."/>
            <person name="Houbraken J."/>
            <person name="Oakley B."/>
            <person name="Pocsi I."/>
            <person name="Scazzocchio C."/>
            <person name="Seiboth B."/>
            <person name="vanKuyk P.A."/>
            <person name="Wortman J."/>
            <person name="Dyer P.S."/>
            <person name="Grigoriev I.V."/>
        </authorList>
    </citation>
    <scope>NUCLEOTIDE SEQUENCE [LARGE SCALE GENOMIC DNA]</scope>
    <source>
        <strain evidence="5">CBS 101740 / IMI 381727 / IBT 21946</strain>
    </source>
</reference>
<dbReference type="InterPro" id="IPR050496">
    <property type="entry name" value="SNF2_RAD54_helicase_repair"/>
</dbReference>
<dbReference type="PROSITE" id="PS51192">
    <property type="entry name" value="HELICASE_ATP_BIND_1"/>
    <property type="match status" value="1"/>
</dbReference>
<dbReference type="InterPro" id="IPR014001">
    <property type="entry name" value="Helicase_ATP-bd"/>
</dbReference>
<protein>
    <recommendedName>
        <fullName evidence="3">Helicase ATP-binding domain-containing protein</fullName>
    </recommendedName>
</protein>
<dbReference type="SUPFAM" id="SSF52540">
    <property type="entry name" value="P-loop containing nucleoside triphosphate hydrolases"/>
    <property type="match status" value="1"/>
</dbReference>
<dbReference type="InterPro" id="IPR000330">
    <property type="entry name" value="SNF2_N"/>
</dbReference>
<keyword evidence="5" id="KW-1185">Reference proteome</keyword>
<dbReference type="GeneID" id="93571346"/>
<dbReference type="InterPro" id="IPR038718">
    <property type="entry name" value="SNF2-like_sf"/>
</dbReference>
<dbReference type="PANTHER" id="PTHR45629:SF7">
    <property type="entry name" value="DNA EXCISION REPAIR PROTEIN ERCC-6-RELATED"/>
    <property type="match status" value="1"/>
</dbReference>
<evidence type="ECO:0000313" key="5">
    <source>
        <dbReference type="Proteomes" id="UP000184499"/>
    </source>
</evidence>
<dbReference type="Proteomes" id="UP000184499">
    <property type="component" value="Unassembled WGS sequence"/>
</dbReference>
<dbReference type="SMART" id="SM00487">
    <property type="entry name" value="DEXDc"/>
    <property type="match status" value="1"/>
</dbReference>
<proteinExistence type="predicted"/>
<sequence length="446" mass="50315">MEEIGAKSSVEPPLASNNTAEVTAAQELAKKGKKGLQALLNLNSEDDWRDWLLSGLVKPYWLELWDYLAKNPTAKQKRGAGLARIQELAIQGEARGIAKYSRRHVEKTGWDLDEHLAYFLHNVKSENTQRLGGVFYQRNLPENTMDTAIWTLKNILIQMHSPSQINKPSGGKAIFGATLPDSNDLLIQPTLEDYQRILVHEKWLDAQEYQFDNHEEACRNLHIENPANPRIKGMVRGQKLKFWQPVCINRVAEIMRLGLLCGAIIADVVGVGKTWEAVAFLLHVTERDGSDPPKGRPMIIIVPPHLIEQWMDEIMSITEEFQVLLYYGDARRQAGSYIKDKLTKRHEIFKGGLASARTIVVTSYQTWEARHGPQAVKAWCASKKKPYDPANPHMPPNFPGNLGGCFGVAVFDEAHMLRNRESGISLACTWLRAGFRVLLTATPFYN</sequence>
<dbReference type="AlphaFoldDB" id="A0A1L9U5Q7"/>
<accession>A0A1L9U5Q7</accession>
<dbReference type="InterPro" id="IPR027417">
    <property type="entry name" value="P-loop_NTPase"/>
</dbReference>
<gene>
    <name evidence="4" type="ORF">ASPBRDRAFT_137039</name>
</gene>
<dbReference type="PANTHER" id="PTHR45629">
    <property type="entry name" value="SNF2/RAD54 FAMILY MEMBER"/>
    <property type="match status" value="1"/>
</dbReference>
<feature type="non-terminal residue" evidence="4">
    <location>
        <position position="446"/>
    </location>
</feature>
<dbReference type="OrthoDB" id="4448468at2759"/>
<keyword evidence="1" id="KW-0547">Nucleotide-binding</keyword>
<dbReference type="EMBL" id="KV878696">
    <property type="protein sequence ID" value="OJJ67011.1"/>
    <property type="molecule type" value="Genomic_DNA"/>
</dbReference>
<dbReference type="STRING" id="767769.A0A1L9U5Q7"/>